<dbReference type="NCBIfam" id="NF037982">
    <property type="entry name" value="Nramp_1"/>
    <property type="match status" value="1"/>
</dbReference>
<comment type="caution">
    <text evidence="2">The sequence shown here is derived from an EMBL/GenBank/DDBJ whole genome shotgun (WGS) entry which is preliminary data.</text>
</comment>
<keyword evidence="3" id="KW-1185">Reference proteome</keyword>
<keyword evidence="1" id="KW-0812">Transmembrane</keyword>
<name>A0ABT1ADA6_9PSEU</name>
<evidence type="ECO:0000256" key="1">
    <source>
        <dbReference type="SAM" id="Phobius"/>
    </source>
</evidence>
<dbReference type="Proteomes" id="UP001165283">
    <property type="component" value="Unassembled WGS sequence"/>
</dbReference>
<gene>
    <name evidence="2" type="ORF">KDL28_38165</name>
</gene>
<accession>A0ABT1ADA6</accession>
<reference evidence="2" key="1">
    <citation type="submission" date="2021-04" db="EMBL/GenBank/DDBJ databases">
        <title>Pseudonocardia sp. nov., isolated from sandy soil of mangrove forest.</title>
        <authorList>
            <person name="Zan Z."/>
            <person name="Huang R."/>
            <person name="Liu W."/>
        </authorList>
    </citation>
    <scope>NUCLEOTIDE SEQUENCE</scope>
    <source>
        <strain evidence="2">S2-4</strain>
    </source>
</reference>
<sequence>MTGASVIILATAIGSGEMILWPYITSQIGFIFMWAAVVGFAIQFFLNMEIERYTLATGESAITGFTRF</sequence>
<keyword evidence="1" id="KW-1133">Transmembrane helix</keyword>
<feature type="transmembrane region" description="Helical" evidence="1">
    <location>
        <begin position="24"/>
        <end position="46"/>
    </location>
</feature>
<protein>
    <submittedName>
        <fullName evidence="2">Nramp family divalent metal transporter</fullName>
    </submittedName>
</protein>
<evidence type="ECO:0000313" key="2">
    <source>
        <dbReference type="EMBL" id="MCO1660890.1"/>
    </source>
</evidence>
<proteinExistence type="predicted"/>
<keyword evidence="1" id="KW-0472">Membrane</keyword>
<dbReference type="EMBL" id="JAGSOV010000097">
    <property type="protein sequence ID" value="MCO1660890.1"/>
    <property type="molecule type" value="Genomic_DNA"/>
</dbReference>
<evidence type="ECO:0000313" key="3">
    <source>
        <dbReference type="Proteomes" id="UP001165283"/>
    </source>
</evidence>
<organism evidence="2 3">
    <name type="scientific">Pseudonocardia humida</name>
    <dbReference type="NCBI Taxonomy" id="2800819"/>
    <lineage>
        <taxon>Bacteria</taxon>
        <taxon>Bacillati</taxon>
        <taxon>Actinomycetota</taxon>
        <taxon>Actinomycetes</taxon>
        <taxon>Pseudonocardiales</taxon>
        <taxon>Pseudonocardiaceae</taxon>
        <taxon>Pseudonocardia</taxon>
    </lineage>
</organism>